<evidence type="ECO:0000313" key="2">
    <source>
        <dbReference type="Proteomes" id="UP001141327"/>
    </source>
</evidence>
<reference evidence="1" key="1">
    <citation type="journal article" date="2022" name="bioRxiv">
        <title>Genomics of Preaxostyla Flagellates Illuminates Evolutionary Transitions and the Path Towards Mitochondrial Loss.</title>
        <authorList>
            <person name="Novak L.V.F."/>
            <person name="Treitli S.C."/>
            <person name="Pyrih J."/>
            <person name="Halakuc P."/>
            <person name="Pipaliya S.V."/>
            <person name="Vacek V."/>
            <person name="Brzon O."/>
            <person name="Soukal P."/>
            <person name="Eme L."/>
            <person name="Dacks J.B."/>
            <person name="Karnkowska A."/>
            <person name="Elias M."/>
            <person name="Hampl V."/>
        </authorList>
    </citation>
    <scope>NUCLEOTIDE SEQUENCE</scope>
    <source>
        <strain evidence="1">RCP-MX</strain>
    </source>
</reference>
<organism evidence="1 2">
    <name type="scientific">Paratrimastix pyriformis</name>
    <dbReference type="NCBI Taxonomy" id="342808"/>
    <lineage>
        <taxon>Eukaryota</taxon>
        <taxon>Metamonada</taxon>
        <taxon>Preaxostyla</taxon>
        <taxon>Paratrimastigidae</taxon>
        <taxon>Paratrimastix</taxon>
    </lineage>
</organism>
<evidence type="ECO:0008006" key="3">
    <source>
        <dbReference type="Google" id="ProtNLM"/>
    </source>
</evidence>
<accession>A0ABQ8UAR6</accession>
<protein>
    <recommendedName>
        <fullName evidence="3">Uroporphyrinogen-III synthase</fullName>
    </recommendedName>
</protein>
<sequence>MLVCFSAFVRVVIARHATPHCMTLVWRPLHALFEPAPVLLMLPAWPQRVSLRLRALPFAVAPPSAPLVPRSQQPAPRSFSHSQQPLLAMQPGPLPAVQRLAPANPAGEVGTLLRTSFTHVIIASAAPIVATGRGAPAPGEAYMNMWCTTFSTGAGRRHKDLQWVMLACPQATALAESLLEVGIPRVLVPAASSAPASASAPFLTQLITGSVNGTALPQCLAQAERMAEAAAASTAAAAGAAKEGPERIAVQVVEPATAEGSSDGERPKSWLLLPAQVPIFPPADY</sequence>
<dbReference type="Proteomes" id="UP001141327">
    <property type="component" value="Unassembled WGS sequence"/>
</dbReference>
<dbReference type="EMBL" id="JAPMOS010000105">
    <property type="protein sequence ID" value="KAJ4455511.1"/>
    <property type="molecule type" value="Genomic_DNA"/>
</dbReference>
<gene>
    <name evidence="1" type="ORF">PAPYR_9545</name>
</gene>
<name>A0ABQ8UAR6_9EUKA</name>
<comment type="caution">
    <text evidence="1">The sequence shown here is derived from an EMBL/GenBank/DDBJ whole genome shotgun (WGS) entry which is preliminary data.</text>
</comment>
<evidence type="ECO:0000313" key="1">
    <source>
        <dbReference type="EMBL" id="KAJ4455511.1"/>
    </source>
</evidence>
<keyword evidence="2" id="KW-1185">Reference proteome</keyword>
<proteinExistence type="predicted"/>